<evidence type="ECO:0000313" key="8">
    <source>
        <dbReference type="Proteomes" id="UP000253094"/>
    </source>
</evidence>
<feature type="transmembrane region" description="Helical" evidence="6">
    <location>
        <begin position="39"/>
        <end position="61"/>
    </location>
</feature>
<dbReference type="InterPro" id="IPR004923">
    <property type="entry name" value="FTR1/Fip1/EfeU"/>
</dbReference>
<dbReference type="GO" id="GO:0033573">
    <property type="term" value="C:high-affinity iron permease complex"/>
    <property type="evidence" value="ECO:0007669"/>
    <property type="project" value="InterPro"/>
</dbReference>
<organism evidence="7 8">
    <name type="scientific">Sphaerisporangium album</name>
    <dbReference type="NCBI Taxonomy" id="509200"/>
    <lineage>
        <taxon>Bacteria</taxon>
        <taxon>Bacillati</taxon>
        <taxon>Actinomycetota</taxon>
        <taxon>Actinomycetes</taxon>
        <taxon>Streptosporangiales</taxon>
        <taxon>Streptosporangiaceae</taxon>
        <taxon>Sphaerisporangium</taxon>
    </lineage>
</organism>
<evidence type="ECO:0000256" key="3">
    <source>
        <dbReference type="ARBA" id="ARBA00022692"/>
    </source>
</evidence>
<dbReference type="Proteomes" id="UP000253094">
    <property type="component" value="Unassembled WGS sequence"/>
</dbReference>
<dbReference type="AlphaFoldDB" id="A0A367F6D7"/>
<evidence type="ECO:0000256" key="1">
    <source>
        <dbReference type="ARBA" id="ARBA00004141"/>
    </source>
</evidence>
<name>A0A367F6D7_9ACTN</name>
<feature type="transmembrane region" description="Helical" evidence="6">
    <location>
        <begin position="73"/>
        <end position="93"/>
    </location>
</feature>
<keyword evidence="3 6" id="KW-0812">Transmembrane</keyword>
<dbReference type="EMBL" id="QOIL01000021">
    <property type="protein sequence ID" value="RCG25913.1"/>
    <property type="molecule type" value="Genomic_DNA"/>
</dbReference>
<reference evidence="7 8" key="1">
    <citation type="submission" date="2018-06" db="EMBL/GenBank/DDBJ databases">
        <title>Sphaerisporangium craniellae sp. nov., isolated from a marine sponge in the South China Sea.</title>
        <authorList>
            <person name="Li L."/>
        </authorList>
    </citation>
    <scope>NUCLEOTIDE SEQUENCE [LARGE SCALE GENOMIC DNA]</scope>
    <source>
        <strain evidence="7 8">CCTCC AA 208026</strain>
    </source>
</reference>
<dbReference type="NCBIfam" id="NF041756">
    <property type="entry name" value="EfeU"/>
    <property type="match status" value="1"/>
</dbReference>
<evidence type="ECO:0000256" key="5">
    <source>
        <dbReference type="ARBA" id="ARBA00023136"/>
    </source>
</evidence>
<proteinExistence type="inferred from homology"/>
<keyword evidence="8" id="KW-1185">Reference proteome</keyword>
<accession>A0A367F6D7</accession>
<protein>
    <submittedName>
        <fullName evidence="7">Iron transporter</fullName>
    </submittedName>
</protein>
<feature type="transmembrane region" description="Helical" evidence="6">
    <location>
        <begin position="145"/>
        <end position="166"/>
    </location>
</feature>
<dbReference type="OrthoDB" id="7260758at2"/>
<evidence type="ECO:0000256" key="2">
    <source>
        <dbReference type="ARBA" id="ARBA00008333"/>
    </source>
</evidence>
<comment type="similarity">
    <text evidence="2">Belongs to the oxidase-dependent Fe transporter (OFeT) (TC 9.A.10.1) family.</text>
</comment>
<feature type="transmembrane region" description="Helical" evidence="6">
    <location>
        <begin position="178"/>
        <end position="198"/>
    </location>
</feature>
<dbReference type="PANTHER" id="PTHR31632">
    <property type="entry name" value="IRON TRANSPORTER FTH1"/>
    <property type="match status" value="1"/>
</dbReference>
<evidence type="ECO:0000256" key="4">
    <source>
        <dbReference type="ARBA" id="ARBA00022989"/>
    </source>
</evidence>
<feature type="transmembrane region" description="Helical" evidence="6">
    <location>
        <begin position="246"/>
        <end position="264"/>
    </location>
</feature>
<gene>
    <name evidence="7" type="ORF">DQ384_30870</name>
</gene>
<comment type="caution">
    <text evidence="7">The sequence shown here is derived from an EMBL/GenBank/DDBJ whole genome shotgun (WGS) entry which is preliminary data.</text>
</comment>
<dbReference type="RefSeq" id="WP_114032402.1">
    <property type="nucleotide sequence ID" value="NZ_QOIL01000021.1"/>
</dbReference>
<feature type="transmembrane region" description="Helical" evidence="6">
    <location>
        <begin position="6"/>
        <end position="27"/>
    </location>
</feature>
<evidence type="ECO:0000256" key="6">
    <source>
        <dbReference type="SAM" id="Phobius"/>
    </source>
</evidence>
<sequence length="283" mass="29699">MFASYLIGLREGLEATLVVSILVAFLVKSDRRDRLPYVWGGVSAAVALSVGFGALLTFTAAHLDSRQQELFDAVASIAATVFVTFMIFWMRTAARKLSGDLRAKLSEALGLGAAAVVVMAFLAVAREGLETALLFFAAAQGAGATSSPLIGFTLGIATAIALGWGLYKSALRINLGKFFTWTGLLLIIVAAGIFKYGVHDLVEGGVVQVLTAPAFDLTGALPPDAWYTTLLNGVFNFTPQPTTIETIAWVAYLVPVLVLFLVPARKGPGASRTPSATPASAAS</sequence>
<keyword evidence="5 6" id="KW-0472">Membrane</keyword>
<keyword evidence="4 6" id="KW-1133">Transmembrane helix</keyword>
<dbReference type="Pfam" id="PF03239">
    <property type="entry name" value="FTR1"/>
    <property type="match status" value="1"/>
</dbReference>
<evidence type="ECO:0000313" key="7">
    <source>
        <dbReference type="EMBL" id="RCG25913.1"/>
    </source>
</evidence>
<dbReference type="PANTHER" id="PTHR31632:SF2">
    <property type="entry name" value="PLASMA MEMBRANE IRON PERMEASE"/>
    <property type="match status" value="1"/>
</dbReference>
<feature type="transmembrane region" description="Helical" evidence="6">
    <location>
        <begin position="105"/>
        <end position="125"/>
    </location>
</feature>
<comment type="subcellular location">
    <subcellularLocation>
        <location evidence="1">Membrane</location>
        <topology evidence="1">Multi-pass membrane protein</topology>
    </subcellularLocation>
</comment>
<dbReference type="GO" id="GO:0015093">
    <property type="term" value="F:ferrous iron transmembrane transporter activity"/>
    <property type="evidence" value="ECO:0007669"/>
    <property type="project" value="TreeGrafter"/>
</dbReference>